<dbReference type="RefSeq" id="WP_010371463.1">
    <property type="nucleotide sequence ID" value="NZ_BJEF01000005.1"/>
</dbReference>
<accession>A0A1X4JJ12</accession>
<proteinExistence type="predicted"/>
<dbReference type="Gene3D" id="1.20.5.190">
    <property type="match status" value="1"/>
</dbReference>
<sequence>MDEKYVTKVEFQAFRDGEFDALRSDVRELQVDVRELQDDVRELRTEFTEFRAEMRGDMKVLNVRMDNMERNFEKSNKVMMWVATVYAVPMLFMMYKILVGTN</sequence>
<gene>
    <name evidence="1" type="ORF">B9D04_09280</name>
</gene>
<dbReference type="SUPFAM" id="SSF58042">
    <property type="entry name" value="Outer membrane lipoprotein"/>
    <property type="match status" value="1"/>
</dbReference>
<evidence type="ECO:0000313" key="2">
    <source>
        <dbReference type="Proteomes" id="UP000193588"/>
    </source>
</evidence>
<reference evidence="1 2" key="1">
    <citation type="submission" date="2017-04" db="EMBL/GenBank/DDBJ databases">
        <title>The genome sequence of Weissella cibaria isolated from wild Drosophila.</title>
        <authorList>
            <person name="Ricks N.J."/>
            <person name="Carroll C."/>
            <person name="Walters A."/>
            <person name="Newell P.D."/>
            <person name="Chaston J.M."/>
        </authorList>
    </citation>
    <scope>NUCLEOTIDE SEQUENCE [LARGE SCALE GENOMIC DNA]</scope>
    <source>
        <strain evidence="1 2">DmW_103</strain>
    </source>
</reference>
<comment type="caution">
    <text evidence="1">The sequence shown here is derived from an EMBL/GenBank/DDBJ whole genome shotgun (WGS) entry which is preliminary data.</text>
</comment>
<dbReference type="Proteomes" id="UP000193588">
    <property type="component" value="Unassembled WGS sequence"/>
</dbReference>
<organism evidence="1 2">
    <name type="scientific">Weissella cibaria</name>
    <dbReference type="NCBI Taxonomy" id="137591"/>
    <lineage>
        <taxon>Bacteria</taxon>
        <taxon>Bacillati</taxon>
        <taxon>Bacillota</taxon>
        <taxon>Bacilli</taxon>
        <taxon>Lactobacillales</taxon>
        <taxon>Lactobacillaceae</taxon>
        <taxon>Weissella</taxon>
    </lineage>
</organism>
<dbReference type="AlphaFoldDB" id="A0A1X4JJ12"/>
<protein>
    <recommendedName>
        <fullName evidence="3">DUF1640 domain-containing protein</fullName>
    </recommendedName>
</protein>
<dbReference type="GeneID" id="66963130"/>
<evidence type="ECO:0008006" key="3">
    <source>
        <dbReference type="Google" id="ProtNLM"/>
    </source>
</evidence>
<dbReference type="EMBL" id="NDXJ01000015">
    <property type="protein sequence ID" value="OSP88774.1"/>
    <property type="molecule type" value="Genomic_DNA"/>
</dbReference>
<name>A0A1X4JJ12_9LACO</name>
<evidence type="ECO:0000313" key="1">
    <source>
        <dbReference type="EMBL" id="OSP88774.1"/>
    </source>
</evidence>